<proteinExistence type="predicted"/>
<dbReference type="InterPro" id="IPR000836">
    <property type="entry name" value="PRTase_dom"/>
</dbReference>
<evidence type="ECO:0000259" key="1">
    <source>
        <dbReference type="Pfam" id="PF14681"/>
    </source>
</evidence>
<dbReference type="Proteomes" id="UP000199622">
    <property type="component" value="Unassembled WGS sequence"/>
</dbReference>
<dbReference type="RefSeq" id="WP_091314178.1">
    <property type="nucleotide sequence ID" value="NZ_FNSO01000004.1"/>
</dbReference>
<dbReference type="InterPro" id="IPR029057">
    <property type="entry name" value="PRTase-like"/>
</dbReference>
<name>A0A1H4XUH6_9PSEU</name>
<organism evidence="2 3">
    <name type="scientific">Amycolatopsis tolypomycina</name>
    <dbReference type="NCBI Taxonomy" id="208445"/>
    <lineage>
        <taxon>Bacteria</taxon>
        <taxon>Bacillati</taxon>
        <taxon>Actinomycetota</taxon>
        <taxon>Actinomycetes</taxon>
        <taxon>Pseudonocardiales</taxon>
        <taxon>Pseudonocardiaceae</taxon>
        <taxon>Amycolatopsis</taxon>
    </lineage>
</organism>
<dbReference type="Pfam" id="PF14681">
    <property type="entry name" value="UPRTase"/>
    <property type="match status" value="1"/>
</dbReference>
<gene>
    <name evidence="2" type="ORF">SAMN04489727_6341</name>
</gene>
<protein>
    <submittedName>
        <fullName evidence="2">Uracil phosphoribosyltransferase</fullName>
    </submittedName>
</protein>
<dbReference type="Gene3D" id="3.40.50.2020">
    <property type="match status" value="1"/>
</dbReference>
<sequence>MTARVVELPDSEGLYAAITVADIPKALLRRRIGLLGRGLARAVRAAGRPGERVLCVVVLRGGALLYPAFAEEFGDAAFCMLGLRRVGGDVVTEYRTEVPGGAYDRIVYLDCVAATGRTVFAARRTITPSCHAAEEVVAVVCAATTATRALHAAGLQVIGFSLDEAETSGVVAPDFGRLDAGEVFADGGAVAEPAGDAVGRRPHG</sequence>
<dbReference type="AlphaFoldDB" id="A0A1H4XUH6"/>
<keyword evidence="3" id="KW-1185">Reference proteome</keyword>
<feature type="domain" description="Phosphoribosyltransferase" evidence="1">
    <location>
        <begin position="49"/>
        <end position="152"/>
    </location>
</feature>
<dbReference type="GO" id="GO:0016757">
    <property type="term" value="F:glycosyltransferase activity"/>
    <property type="evidence" value="ECO:0007669"/>
    <property type="project" value="UniProtKB-KW"/>
</dbReference>
<dbReference type="STRING" id="208445.SAMN04489727_6341"/>
<accession>A0A1H4XUH6</accession>
<keyword evidence="2" id="KW-0808">Transferase</keyword>
<keyword evidence="2" id="KW-0328">Glycosyltransferase</keyword>
<evidence type="ECO:0000313" key="3">
    <source>
        <dbReference type="Proteomes" id="UP000199622"/>
    </source>
</evidence>
<reference evidence="3" key="1">
    <citation type="submission" date="2016-10" db="EMBL/GenBank/DDBJ databases">
        <authorList>
            <person name="Varghese N."/>
            <person name="Submissions S."/>
        </authorList>
    </citation>
    <scope>NUCLEOTIDE SEQUENCE [LARGE SCALE GENOMIC DNA]</scope>
    <source>
        <strain evidence="3">DSM 44544</strain>
    </source>
</reference>
<evidence type="ECO:0000313" key="2">
    <source>
        <dbReference type="EMBL" id="SED08521.1"/>
    </source>
</evidence>
<dbReference type="EMBL" id="FNSO01000004">
    <property type="protein sequence ID" value="SED08521.1"/>
    <property type="molecule type" value="Genomic_DNA"/>
</dbReference>
<dbReference type="SUPFAM" id="SSF53271">
    <property type="entry name" value="PRTase-like"/>
    <property type="match status" value="1"/>
</dbReference>